<comment type="caution">
    <text evidence="1">The sequence shown here is derived from an EMBL/GenBank/DDBJ whole genome shotgun (WGS) entry which is preliminary data.</text>
</comment>
<organism evidence="1 2">
    <name type="scientific">Actinomyces massiliensis F0489</name>
    <dbReference type="NCBI Taxonomy" id="1125718"/>
    <lineage>
        <taxon>Bacteria</taxon>
        <taxon>Bacillati</taxon>
        <taxon>Actinomycetota</taxon>
        <taxon>Actinomycetes</taxon>
        <taxon>Actinomycetales</taxon>
        <taxon>Actinomycetaceae</taxon>
        <taxon>Actinomyces</taxon>
    </lineage>
</organism>
<dbReference type="EMBL" id="AKFT01000120">
    <property type="protein sequence ID" value="EJF43659.1"/>
    <property type="molecule type" value="Genomic_DNA"/>
</dbReference>
<gene>
    <name evidence="1" type="ORF">HMPREF1318_1045</name>
</gene>
<dbReference type="Proteomes" id="UP000002941">
    <property type="component" value="Unassembled WGS sequence"/>
</dbReference>
<proteinExistence type="predicted"/>
<name>J0N9S7_9ACTO</name>
<protein>
    <submittedName>
        <fullName evidence="1">Uncharacterized protein</fullName>
    </submittedName>
</protein>
<keyword evidence="2" id="KW-1185">Reference proteome</keyword>
<sequence>MSRGVEGFKEELTPATLQLIVDLNNKTMKAFNSCCRARYGV</sequence>
<evidence type="ECO:0000313" key="1">
    <source>
        <dbReference type="EMBL" id="EJF43659.1"/>
    </source>
</evidence>
<evidence type="ECO:0000313" key="2">
    <source>
        <dbReference type="Proteomes" id="UP000002941"/>
    </source>
</evidence>
<accession>J0N9S7</accession>
<reference evidence="1 2" key="1">
    <citation type="submission" date="2012-05" db="EMBL/GenBank/DDBJ databases">
        <authorList>
            <person name="Harkins D.M."/>
            <person name="Madupu R."/>
            <person name="Durkin A.S."/>
            <person name="Torralba M."/>
            <person name="Methe B."/>
            <person name="Sutton G.G."/>
            <person name="Nelson K.E."/>
        </authorList>
    </citation>
    <scope>NUCLEOTIDE SEQUENCE [LARGE SCALE GENOMIC DNA]</scope>
    <source>
        <strain evidence="1 2">F0489</strain>
    </source>
</reference>
<dbReference type="AlphaFoldDB" id="J0N9S7"/>